<evidence type="ECO:0000256" key="7">
    <source>
        <dbReference type="ARBA" id="ARBA00022777"/>
    </source>
</evidence>
<accession>A0AAF0ES20</accession>
<organism evidence="11 12">
    <name type="scientific">Malassezia nana</name>
    <dbReference type="NCBI Taxonomy" id="180528"/>
    <lineage>
        <taxon>Eukaryota</taxon>
        <taxon>Fungi</taxon>
        <taxon>Dikarya</taxon>
        <taxon>Basidiomycota</taxon>
        <taxon>Ustilaginomycotina</taxon>
        <taxon>Malasseziomycetes</taxon>
        <taxon>Malasseziales</taxon>
        <taxon>Malasseziaceae</taxon>
        <taxon>Malassezia</taxon>
    </lineage>
</organism>
<dbReference type="InterPro" id="IPR016024">
    <property type="entry name" value="ARM-type_fold"/>
</dbReference>
<evidence type="ECO:0000256" key="2">
    <source>
        <dbReference type="ARBA" id="ARBA00022527"/>
    </source>
</evidence>
<evidence type="ECO:0000313" key="11">
    <source>
        <dbReference type="EMBL" id="WFD27751.1"/>
    </source>
</evidence>
<keyword evidence="3 9" id="KW-0853">WD repeat</keyword>
<protein>
    <recommendedName>
        <fullName evidence="1">non-specific serine/threonine protein kinase</fullName>
        <ecNumber evidence="1">2.7.11.1</ecNumber>
    </recommendedName>
</protein>
<name>A0AAF0ES20_9BASI</name>
<dbReference type="GO" id="GO:0071561">
    <property type="term" value="C:nucleus-vacuole junction"/>
    <property type="evidence" value="ECO:0007669"/>
    <property type="project" value="TreeGrafter"/>
</dbReference>
<keyword evidence="8" id="KW-0067">ATP-binding</keyword>
<evidence type="ECO:0000256" key="8">
    <source>
        <dbReference type="ARBA" id="ARBA00022840"/>
    </source>
</evidence>
<dbReference type="Pfam" id="PF00069">
    <property type="entry name" value="Pkinase"/>
    <property type="match status" value="1"/>
</dbReference>
<dbReference type="PROSITE" id="PS50082">
    <property type="entry name" value="WD_REPEATS_2"/>
    <property type="match status" value="1"/>
</dbReference>
<dbReference type="Proteomes" id="UP001213623">
    <property type="component" value="Chromosome 4"/>
</dbReference>
<dbReference type="InterPro" id="IPR008271">
    <property type="entry name" value="Ser/Thr_kinase_AS"/>
</dbReference>
<gene>
    <name evidence="11" type="primary">VPS15</name>
    <name evidence="11" type="ORF">MNAN1_002756</name>
</gene>
<feature type="repeat" description="WD" evidence="9">
    <location>
        <begin position="982"/>
        <end position="1023"/>
    </location>
</feature>
<dbReference type="InterPro" id="IPR045162">
    <property type="entry name" value="Vps15-like"/>
</dbReference>
<dbReference type="InterPro" id="IPR015943">
    <property type="entry name" value="WD40/YVTN_repeat-like_dom_sf"/>
</dbReference>
<dbReference type="PANTHER" id="PTHR17583">
    <property type="entry name" value="PHOSPHOINOSITIDE 3-KINASE REGULATORY SUBUNIT 4"/>
    <property type="match status" value="1"/>
</dbReference>
<keyword evidence="7 11" id="KW-0418">Kinase</keyword>
<dbReference type="GO" id="GO:0006623">
    <property type="term" value="P:protein targeting to vacuole"/>
    <property type="evidence" value="ECO:0007669"/>
    <property type="project" value="TreeGrafter"/>
</dbReference>
<evidence type="ECO:0000313" key="12">
    <source>
        <dbReference type="Proteomes" id="UP001213623"/>
    </source>
</evidence>
<keyword evidence="4 11" id="KW-0808">Transferase</keyword>
<dbReference type="EC" id="2.7.11.1" evidence="1"/>
<dbReference type="InterPro" id="IPR055231">
    <property type="entry name" value="2AA_helical"/>
</dbReference>
<dbReference type="SMART" id="SM00320">
    <property type="entry name" value="WD40"/>
    <property type="match status" value="5"/>
</dbReference>
<proteinExistence type="predicted"/>
<evidence type="ECO:0000256" key="3">
    <source>
        <dbReference type="ARBA" id="ARBA00022574"/>
    </source>
</evidence>
<sequence>MQELEDVPNVLATQKVIETEAAAYLVRQWLACSLYDRISTRPFITEMEKLWISYQIIYALHATHERNIAHGDLKCENVLVTSSLAVYVTDFASSFKPTYLPLDDPTDFSLFFDTSGRRTCYIAPERFYDSVAELPRPHPPRTRIDEVENVSEVLTYEPYLEMLGLGRPNGRITEAMDVFSLGCVLAELWRDGAPLFTLSQLFRYRRGELDLDPMLSQIQHGGIRDVVRRMLHLDPNQRPSLHAILHQEPGLFPDAFSGYLHLYLVDLQRPTYHDKDALIQSDAPSSERDLTKDHLARLLMADDLIEKLFDDWAAMVHFFHPTDHLPGQDVFLGVCIPGVTLEPHVARQSDGKDPKALIPLSILLANMRHCQRPSSRCHAIELILHLVWGWLGDEAILDRVLPYLVTMLEDDHSKVRVYAMHGVAVALECIHEIPPANDGIWTEFLLPHLSYLSADSSAYVRTNSVFGLVRLAKSMLRLCSSASNASFDEDMRTLQEHAQEQLHRLVTDASSQVRRAVLMSAPALFPLLGYERLPGILSHVLTYLNEDDAELRATFFQTMSCLVPVLGAQWVQKYIHPLLLRSLSDSHDRVLVQLLQYIQISMNSSNRRDTLEILPYIATFLCHPNSWVREAAVGVLAQAAENFGMTEKWMHVYLFLRPFLRCDLDTITALGVWNNLETPLPSGLLDACLSSLMSGRHSAFVRFWRAHAWHLDMDASTLQEWTRKNMDTLVHPPFVPCAKIGPLSREEQEMLQDLRQQGLDLGKDLYKVAALWWYVERTSHKSKTSGASPCTTLQGLSQHTIFFTARPCTTQILSQESIRMATTRLERNKCASIGPLRKPVKQDIMHPNRAERSFAEVDTNTLATDKSDTASLSDSSIKLPWFGAPSVAFASTSLLHVYAERTHHPRPETFAAPTTHRAEDQLSAVHHTFEGADPYVHAHLATVLGQIPAEGLTSVPSEPYDASIRVMPPTNPRPQGSLVACYEEHSDRVTALAVSQDQAFFASGSLDGSVKVWDTARLEKNVTTHSRLTYTSHRAPITAVLVLHGTHCLVSAAQDGSLHAWGLALYTNVSLPQYSRPHVLGRKRLEANEHVVCMAQLAQGTSPTVLLGTNKGRLIWWDVRSMRPTHSVAQFASSGSITCLVIDRDAHWACTGSSRGMVCLWDLRFSVLVRCWSVAEGPMPIRACLLHPRLRNSVIVAWGPHGMATLDLESGFSTEVWHVTMDGKDKDSETLDAPLFKELSVIHDGESMGCAMDGKPDPGQTSSSVEALVARVDGYSSTPHPTGATTGYAITAGSDRVLRFWDLGSAEKSVAWGCEVHGEFSLQKARPCLYAYSGSAHERLPTRSPLCMHEQSNFTNAFVKSHKDVITCLALLEAPFRCIVAGDRVGALRVWE</sequence>
<keyword evidence="2 11" id="KW-0723">Serine/threonine-protein kinase</keyword>
<dbReference type="GO" id="GO:0034272">
    <property type="term" value="C:phosphatidylinositol 3-kinase complex, class III, type II"/>
    <property type="evidence" value="ECO:0007669"/>
    <property type="project" value="TreeGrafter"/>
</dbReference>
<evidence type="ECO:0000256" key="9">
    <source>
        <dbReference type="PROSITE-ProRule" id="PRU00221"/>
    </source>
</evidence>
<dbReference type="SUPFAM" id="SSF50978">
    <property type="entry name" value="WD40 repeat-like"/>
    <property type="match status" value="1"/>
</dbReference>
<dbReference type="PROSITE" id="PS50011">
    <property type="entry name" value="PROTEIN_KINASE_DOM"/>
    <property type="match status" value="1"/>
</dbReference>
<dbReference type="GO" id="GO:0034271">
    <property type="term" value="C:phosphatidylinositol 3-kinase complex, class III, type I"/>
    <property type="evidence" value="ECO:0007669"/>
    <property type="project" value="TreeGrafter"/>
</dbReference>
<dbReference type="GO" id="GO:0045324">
    <property type="term" value="P:late endosome to vacuole transport"/>
    <property type="evidence" value="ECO:0007669"/>
    <property type="project" value="InterPro"/>
</dbReference>
<dbReference type="PROSITE" id="PS00108">
    <property type="entry name" value="PROTEIN_KINASE_ST"/>
    <property type="match status" value="1"/>
</dbReference>
<evidence type="ECO:0000259" key="10">
    <source>
        <dbReference type="PROSITE" id="PS50011"/>
    </source>
</evidence>
<evidence type="ECO:0000256" key="4">
    <source>
        <dbReference type="ARBA" id="ARBA00022679"/>
    </source>
</evidence>
<keyword evidence="6" id="KW-0547">Nucleotide-binding</keyword>
<dbReference type="Pfam" id="PF00400">
    <property type="entry name" value="WD40"/>
    <property type="match status" value="2"/>
</dbReference>
<dbReference type="InterPro" id="IPR011989">
    <property type="entry name" value="ARM-like"/>
</dbReference>
<keyword evidence="5" id="KW-0677">Repeat</keyword>
<dbReference type="Gene3D" id="1.10.510.10">
    <property type="entry name" value="Transferase(Phosphotransferase) domain 1"/>
    <property type="match status" value="1"/>
</dbReference>
<dbReference type="GO" id="GO:0005770">
    <property type="term" value="C:late endosome"/>
    <property type="evidence" value="ECO:0007669"/>
    <property type="project" value="TreeGrafter"/>
</dbReference>
<keyword evidence="12" id="KW-1185">Reference proteome</keyword>
<reference evidence="11" key="1">
    <citation type="submission" date="2023-03" db="EMBL/GenBank/DDBJ databases">
        <title>Mating type loci evolution in Malassezia.</title>
        <authorList>
            <person name="Coelho M.A."/>
        </authorList>
    </citation>
    <scope>NUCLEOTIDE SEQUENCE</scope>
    <source>
        <strain evidence="11">CBS 9557</strain>
    </source>
</reference>
<dbReference type="EMBL" id="CP119895">
    <property type="protein sequence ID" value="WFD27751.1"/>
    <property type="molecule type" value="Genomic_DNA"/>
</dbReference>
<dbReference type="Gene3D" id="1.25.10.10">
    <property type="entry name" value="Leucine-rich Repeat Variant"/>
    <property type="match status" value="1"/>
</dbReference>
<feature type="domain" description="Protein kinase" evidence="10">
    <location>
        <begin position="1"/>
        <end position="264"/>
    </location>
</feature>
<dbReference type="InterPro" id="IPR011009">
    <property type="entry name" value="Kinase-like_dom_sf"/>
</dbReference>
<dbReference type="InterPro" id="IPR000719">
    <property type="entry name" value="Prot_kinase_dom"/>
</dbReference>
<dbReference type="SMART" id="SM00220">
    <property type="entry name" value="S_TKc"/>
    <property type="match status" value="1"/>
</dbReference>
<dbReference type="GO" id="GO:0016236">
    <property type="term" value="P:macroautophagy"/>
    <property type="evidence" value="ECO:0007669"/>
    <property type="project" value="InterPro"/>
</dbReference>
<evidence type="ECO:0000256" key="1">
    <source>
        <dbReference type="ARBA" id="ARBA00012513"/>
    </source>
</evidence>
<evidence type="ECO:0000256" key="5">
    <source>
        <dbReference type="ARBA" id="ARBA00022737"/>
    </source>
</evidence>
<dbReference type="SUPFAM" id="SSF56112">
    <property type="entry name" value="Protein kinase-like (PK-like)"/>
    <property type="match status" value="1"/>
</dbReference>
<dbReference type="InterPro" id="IPR036322">
    <property type="entry name" value="WD40_repeat_dom_sf"/>
</dbReference>
<dbReference type="Pfam" id="PF22956">
    <property type="entry name" value="VPS15-like_hel"/>
    <property type="match status" value="1"/>
</dbReference>
<dbReference type="InterPro" id="IPR001680">
    <property type="entry name" value="WD40_rpt"/>
</dbReference>
<dbReference type="GO" id="GO:0005524">
    <property type="term" value="F:ATP binding"/>
    <property type="evidence" value="ECO:0007669"/>
    <property type="project" value="InterPro"/>
</dbReference>
<dbReference type="PROSITE" id="PS50294">
    <property type="entry name" value="WD_REPEATS_REGION"/>
    <property type="match status" value="1"/>
</dbReference>
<dbReference type="Gene3D" id="2.130.10.10">
    <property type="entry name" value="YVTN repeat-like/Quinoprotein amine dehydrogenase"/>
    <property type="match status" value="2"/>
</dbReference>
<evidence type="ECO:0000256" key="6">
    <source>
        <dbReference type="ARBA" id="ARBA00022741"/>
    </source>
</evidence>
<dbReference type="PANTHER" id="PTHR17583:SF0">
    <property type="entry name" value="PHOSPHOINOSITIDE 3-KINASE REGULATORY SUBUNIT 4"/>
    <property type="match status" value="1"/>
</dbReference>
<dbReference type="GO" id="GO:0004674">
    <property type="term" value="F:protein serine/threonine kinase activity"/>
    <property type="evidence" value="ECO:0007669"/>
    <property type="project" value="UniProtKB-KW"/>
</dbReference>
<dbReference type="SUPFAM" id="SSF48371">
    <property type="entry name" value="ARM repeat"/>
    <property type="match status" value="1"/>
</dbReference>